<dbReference type="OrthoDB" id="5111283at2"/>
<evidence type="ECO:0000256" key="2">
    <source>
        <dbReference type="SAM" id="MobiDB-lite"/>
    </source>
</evidence>
<feature type="compositionally biased region" description="Low complexity" evidence="2">
    <location>
        <begin position="167"/>
        <end position="191"/>
    </location>
</feature>
<dbReference type="EMBL" id="VENP01000003">
    <property type="protein sequence ID" value="TNU76888.1"/>
    <property type="molecule type" value="Genomic_DNA"/>
</dbReference>
<dbReference type="InterPro" id="IPR000253">
    <property type="entry name" value="FHA_dom"/>
</dbReference>
<keyword evidence="5" id="KW-1185">Reference proteome</keyword>
<keyword evidence="1" id="KW-0597">Phosphoprotein</keyword>
<accession>A0A5C5BF48</accession>
<dbReference type="Proteomes" id="UP000313849">
    <property type="component" value="Unassembled WGS sequence"/>
</dbReference>
<feature type="compositionally biased region" description="Gly residues" evidence="2">
    <location>
        <begin position="148"/>
        <end position="166"/>
    </location>
</feature>
<feature type="region of interest" description="Disordered" evidence="2">
    <location>
        <begin position="80"/>
        <end position="202"/>
    </location>
</feature>
<dbReference type="Pfam" id="PF13248">
    <property type="entry name" value="Zn_ribbon_3"/>
    <property type="match status" value="1"/>
</dbReference>
<proteinExistence type="predicted"/>
<name>A0A5C5BF48_9MICO</name>
<dbReference type="Gene3D" id="2.60.200.20">
    <property type="match status" value="1"/>
</dbReference>
<feature type="compositionally biased region" description="Low complexity" evidence="2">
    <location>
        <begin position="96"/>
        <end position="147"/>
    </location>
</feature>
<dbReference type="SUPFAM" id="SSF49879">
    <property type="entry name" value="SMAD/FHA domain"/>
    <property type="match status" value="1"/>
</dbReference>
<comment type="caution">
    <text evidence="4">The sequence shown here is derived from an EMBL/GenBank/DDBJ whole genome shotgun (WGS) entry which is preliminary data.</text>
</comment>
<sequence length="342" mass="33382">MSAVCPNGHLSEATDYCDTCGEPIASAASPSPAPVAPAASAPAGASAGQACPNCGATAAAGALFCENCGYDFTTGTAPQPLTPPDGVASGGLLDLGSPVGAPGQASGPGATASGSPAAAAGEPDPGADPAAAAASAPGAAEGEPASTGDGGAPEGEGGGGGDGGPAEPGADPSSDPDPAAAHVAPEASEAATGGSPSGVPFTPAAPALADAWVAEIWIDPDWYAEQQPEDPMPSVGMPTLVPLRLATLLVGRPSRSRGIHPDLDCGADTGVSRRHCQLTSDGQRWWVEDLQSANGTYVSPVGEPLPVTPLPPGERREIDEGSRIFVGGWTRIVVRRALPGEV</sequence>
<reference evidence="4 5" key="1">
    <citation type="submission" date="2019-06" db="EMBL/GenBank/DDBJ databases">
        <title>Draft genome sequence of Miniimonas arenae KCTC 19750T isolated from sea sand.</title>
        <authorList>
            <person name="Park S.-J."/>
        </authorList>
    </citation>
    <scope>NUCLEOTIDE SEQUENCE [LARGE SCALE GENOMIC DNA]</scope>
    <source>
        <strain evidence="4 5">KCTC 19750</strain>
    </source>
</reference>
<dbReference type="AlphaFoldDB" id="A0A5C5BF48"/>
<evidence type="ECO:0000313" key="5">
    <source>
        <dbReference type="Proteomes" id="UP000313849"/>
    </source>
</evidence>
<dbReference type="InterPro" id="IPR008984">
    <property type="entry name" value="SMAD_FHA_dom_sf"/>
</dbReference>
<dbReference type="CDD" id="cd00060">
    <property type="entry name" value="FHA"/>
    <property type="match status" value="1"/>
</dbReference>
<feature type="domain" description="FHA" evidence="3">
    <location>
        <begin position="248"/>
        <end position="299"/>
    </location>
</feature>
<dbReference type="SMART" id="SM00240">
    <property type="entry name" value="FHA"/>
    <property type="match status" value="1"/>
</dbReference>
<gene>
    <name evidence="4" type="ORF">FH969_02025</name>
</gene>
<protein>
    <submittedName>
        <fullName evidence="4">FHA domain-containing protein</fullName>
    </submittedName>
</protein>
<evidence type="ECO:0000313" key="4">
    <source>
        <dbReference type="EMBL" id="TNU76888.1"/>
    </source>
</evidence>
<organism evidence="4 5">
    <name type="scientific">Miniimonas arenae</name>
    <dbReference type="NCBI Taxonomy" id="676201"/>
    <lineage>
        <taxon>Bacteria</taxon>
        <taxon>Bacillati</taxon>
        <taxon>Actinomycetota</taxon>
        <taxon>Actinomycetes</taxon>
        <taxon>Micrococcales</taxon>
        <taxon>Beutenbergiaceae</taxon>
        <taxon>Miniimonas</taxon>
    </lineage>
</organism>
<dbReference type="PROSITE" id="PS50006">
    <property type="entry name" value="FHA_DOMAIN"/>
    <property type="match status" value="1"/>
</dbReference>
<evidence type="ECO:0000256" key="1">
    <source>
        <dbReference type="ARBA" id="ARBA00022553"/>
    </source>
</evidence>
<dbReference type="RefSeq" id="WP_139985754.1">
    <property type="nucleotide sequence ID" value="NZ_VENP01000003.1"/>
</dbReference>
<dbReference type="Pfam" id="PF00498">
    <property type="entry name" value="FHA"/>
    <property type="match status" value="1"/>
</dbReference>
<dbReference type="InterPro" id="IPR059113">
    <property type="entry name" value="Znf_ribbon"/>
</dbReference>
<evidence type="ECO:0000259" key="3">
    <source>
        <dbReference type="PROSITE" id="PS50006"/>
    </source>
</evidence>